<evidence type="ECO:0000313" key="3">
    <source>
        <dbReference type="Proteomes" id="UP001488838"/>
    </source>
</evidence>
<protein>
    <submittedName>
        <fullName evidence="2">Uncharacterized protein</fullName>
    </submittedName>
</protein>
<name>A0AAW0IVQ7_MYOGA</name>
<organism evidence="2 3">
    <name type="scientific">Myodes glareolus</name>
    <name type="common">Bank vole</name>
    <name type="synonym">Clethrionomys glareolus</name>
    <dbReference type="NCBI Taxonomy" id="447135"/>
    <lineage>
        <taxon>Eukaryota</taxon>
        <taxon>Metazoa</taxon>
        <taxon>Chordata</taxon>
        <taxon>Craniata</taxon>
        <taxon>Vertebrata</taxon>
        <taxon>Euteleostomi</taxon>
        <taxon>Mammalia</taxon>
        <taxon>Eutheria</taxon>
        <taxon>Euarchontoglires</taxon>
        <taxon>Glires</taxon>
        <taxon>Rodentia</taxon>
        <taxon>Myomorpha</taxon>
        <taxon>Muroidea</taxon>
        <taxon>Cricetidae</taxon>
        <taxon>Arvicolinae</taxon>
        <taxon>Myodes</taxon>
    </lineage>
</organism>
<feature type="region of interest" description="Disordered" evidence="1">
    <location>
        <begin position="308"/>
        <end position="358"/>
    </location>
</feature>
<feature type="compositionally biased region" description="Basic and acidic residues" evidence="1">
    <location>
        <begin position="308"/>
        <end position="321"/>
    </location>
</feature>
<feature type="compositionally biased region" description="Low complexity" evidence="1">
    <location>
        <begin position="339"/>
        <end position="350"/>
    </location>
</feature>
<gene>
    <name evidence="2" type="ORF">U0070_018678</name>
</gene>
<dbReference type="AlphaFoldDB" id="A0AAW0IVQ7"/>
<reference evidence="2 3" key="1">
    <citation type="journal article" date="2023" name="bioRxiv">
        <title>Conserved and derived expression patterns and positive selection on dental genes reveal complex evolutionary context of ever-growing rodent molars.</title>
        <authorList>
            <person name="Calamari Z.T."/>
            <person name="Song A."/>
            <person name="Cohen E."/>
            <person name="Akter M."/>
            <person name="Roy R.D."/>
            <person name="Hallikas O."/>
            <person name="Christensen M.M."/>
            <person name="Li P."/>
            <person name="Marangoni P."/>
            <person name="Jernvall J."/>
            <person name="Klein O.D."/>
        </authorList>
    </citation>
    <scope>NUCLEOTIDE SEQUENCE [LARGE SCALE GENOMIC DNA]</scope>
    <source>
        <strain evidence="2">V071</strain>
    </source>
</reference>
<proteinExistence type="predicted"/>
<accession>A0AAW0IVQ7</accession>
<dbReference type="Proteomes" id="UP001488838">
    <property type="component" value="Unassembled WGS sequence"/>
</dbReference>
<dbReference type="EMBL" id="JBBHLL010000088">
    <property type="protein sequence ID" value="KAK7818362.1"/>
    <property type="molecule type" value="Genomic_DNA"/>
</dbReference>
<feature type="non-terminal residue" evidence="2">
    <location>
        <position position="358"/>
    </location>
</feature>
<sequence length="358" mass="39699">MASGELKVDLVKTQHINGINIDIDKDVNCVSSECGIDSFGQRITDSFHLETVESQVIFDVIWSPKSTEKKGTRNYTGVSGSRDSFFMISSENIMLPALQRPPLEEWVLASNLQDVRGKILCAIFIMCGMKIPRAFYAPKTIAYGTLDCGMQIAFTIQELLLADSKPKGDDKEEKKNHSSLFKLHLRAAIHKYSVGESAVALSNKFNIVGTLQHYSLIQATSLLIQVSNAVLAVRDLGYPESHEHQQARLVQDVQIDHLCQQGLKGQQDPKEEGYQVLVNEGNPTVILLSDVNFNDYLQEVQQGQKDLEDPLHHGDQQDQKGRGCQQAQVHPKNGRGAFSSLSSSTSSTNTDAHKKMET</sequence>
<evidence type="ECO:0000256" key="1">
    <source>
        <dbReference type="SAM" id="MobiDB-lite"/>
    </source>
</evidence>
<evidence type="ECO:0000313" key="2">
    <source>
        <dbReference type="EMBL" id="KAK7818362.1"/>
    </source>
</evidence>
<comment type="caution">
    <text evidence="2">The sequence shown here is derived from an EMBL/GenBank/DDBJ whole genome shotgun (WGS) entry which is preliminary data.</text>
</comment>
<keyword evidence="3" id="KW-1185">Reference proteome</keyword>